<reference evidence="2" key="1">
    <citation type="submission" date="2023-04" db="EMBL/GenBank/DDBJ databases">
        <title>Phytophthora lilii NBRC 32176.</title>
        <authorList>
            <person name="Ichikawa N."/>
            <person name="Sato H."/>
            <person name="Tonouchi N."/>
        </authorList>
    </citation>
    <scope>NUCLEOTIDE SEQUENCE</scope>
    <source>
        <strain evidence="2">NBRC 32176</strain>
    </source>
</reference>
<dbReference type="OrthoDB" id="123454at2759"/>
<evidence type="ECO:0000313" key="2">
    <source>
        <dbReference type="EMBL" id="GMF21672.1"/>
    </source>
</evidence>
<gene>
    <name evidence="2" type="ORF">Plil01_000857100</name>
</gene>
<name>A0A9W6TX14_9STRA</name>
<keyword evidence="1" id="KW-0812">Transmembrane</keyword>
<keyword evidence="1" id="KW-1133">Transmembrane helix</keyword>
<protein>
    <submittedName>
        <fullName evidence="2">Unnamed protein product</fullName>
    </submittedName>
</protein>
<accession>A0A9W6TX14</accession>
<proteinExistence type="predicted"/>
<evidence type="ECO:0000313" key="3">
    <source>
        <dbReference type="Proteomes" id="UP001165083"/>
    </source>
</evidence>
<dbReference type="AlphaFoldDB" id="A0A9W6TX14"/>
<comment type="caution">
    <text evidence="2">The sequence shown here is derived from an EMBL/GenBank/DDBJ whole genome shotgun (WGS) entry which is preliminary data.</text>
</comment>
<organism evidence="2 3">
    <name type="scientific">Phytophthora lilii</name>
    <dbReference type="NCBI Taxonomy" id="2077276"/>
    <lineage>
        <taxon>Eukaryota</taxon>
        <taxon>Sar</taxon>
        <taxon>Stramenopiles</taxon>
        <taxon>Oomycota</taxon>
        <taxon>Peronosporomycetes</taxon>
        <taxon>Peronosporales</taxon>
        <taxon>Peronosporaceae</taxon>
        <taxon>Phytophthora</taxon>
    </lineage>
</organism>
<feature type="transmembrane region" description="Helical" evidence="1">
    <location>
        <begin position="94"/>
        <end position="113"/>
    </location>
</feature>
<keyword evidence="1" id="KW-0472">Membrane</keyword>
<keyword evidence="3" id="KW-1185">Reference proteome</keyword>
<sequence>MVIYCLSSFGLDRTKIDINLAVFPVGWFERNASVIADPVQTEMIYKALKSLQIFTALDFLLRIGVNLVFAYRLTRVADLVKDPSQNVTRLYPKRHHLSAGLLVLFAIGLVVVVEKSMRTSALACKPHPECAVKAHRWTRVRSGSLTQCPCLTLIDQEIAPKNFFEWIHPTDVTDKVVQLATTGDLRTIQLINRYVPGLPDELRSCRHLRHLCVCYYRSSLDLN</sequence>
<dbReference type="Proteomes" id="UP001165083">
    <property type="component" value="Unassembled WGS sequence"/>
</dbReference>
<evidence type="ECO:0000256" key="1">
    <source>
        <dbReference type="SAM" id="Phobius"/>
    </source>
</evidence>
<dbReference type="EMBL" id="BSXW01000415">
    <property type="protein sequence ID" value="GMF21672.1"/>
    <property type="molecule type" value="Genomic_DNA"/>
</dbReference>